<dbReference type="Gene3D" id="2.115.10.20">
    <property type="entry name" value="Glycosyl hydrolase domain, family 43"/>
    <property type="match status" value="1"/>
</dbReference>
<dbReference type="GO" id="GO:0030246">
    <property type="term" value="F:carbohydrate binding"/>
    <property type="evidence" value="ECO:0007669"/>
    <property type="project" value="InterPro"/>
</dbReference>
<dbReference type="PROSITE" id="PS51175">
    <property type="entry name" value="CBM6"/>
    <property type="match status" value="1"/>
</dbReference>
<dbReference type="Pfam" id="PF04616">
    <property type="entry name" value="Glyco_hydro_43"/>
    <property type="match status" value="1"/>
</dbReference>
<dbReference type="SUPFAM" id="SSF49785">
    <property type="entry name" value="Galactose-binding domain-like"/>
    <property type="match status" value="1"/>
</dbReference>
<accession>A0A1G8WM17</accession>
<dbReference type="RefSeq" id="WP_090716388.1">
    <property type="nucleotide sequence ID" value="NZ_CBCSKY010000033.1"/>
</dbReference>
<feature type="transmembrane region" description="Helical" evidence="7">
    <location>
        <begin position="7"/>
        <end position="27"/>
    </location>
</feature>
<organism evidence="9 10">
    <name type="scientific">Paenibacillus typhae</name>
    <dbReference type="NCBI Taxonomy" id="1174501"/>
    <lineage>
        <taxon>Bacteria</taxon>
        <taxon>Bacillati</taxon>
        <taxon>Bacillota</taxon>
        <taxon>Bacilli</taxon>
        <taxon>Bacillales</taxon>
        <taxon>Paenibacillaceae</taxon>
        <taxon>Paenibacillus</taxon>
    </lineage>
</organism>
<evidence type="ECO:0000256" key="3">
    <source>
        <dbReference type="ARBA" id="ARBA00022801"/>
    </source>
</evidence>
<evidence type="ECO:0000256" key="7">
    <source>
        <dbReference type="SAM" id="Phobius"/>
    </source>
</evidence>
<dbReference type="Gene3D" id="2.60.120.260">
    <property type="entry name" value="Galactose-binding domain-like"/>
    <property type="match status" value="1"/>
</dbReference>
<dbReference type="PANTHER" id="PTHR43817:SF1">
    <property type="entry name" value="HYDROLASE, FAMILY 43, PUTATIVE (AFU_ORTHOLOGUE AFUA_3G01660)-RELATED"/>
    <property type="match status" value="1"/>
</dbReference>
<evidence type="ECO:0000256" key="5">
    <source>
        <dbReference type="PIRSR" id="PIRSR606710-2"/>
    </source>
</evidence>
<keyword evidence="10" id="KW-1185">Reference proteome</keyword>
<keyword evidence="3 6" id="KW-0378">Hydrolase</keyword>
<keyword evidence="2" id="KW-0732">Signal</keyword>
<evidence type="ECO:0000313" key="9">
    <source>
        <dbReference type="EMBL" id="SDJ79093.1"/>
    </source>
</evidence>
<dbReference type="InterPro" id="IPR023296">
    <property type="entry name" value="Glyco_hydro_beta-prop_sf"/>
</dbReference>
<feature type="site" description="Important for catalytic activity, responsible for pKa modulation of the active site Glu and correct orientation of both the proton donor and substrate" evidence="5">
    <location>
        <position position="155"/>
    </location>
</feature>
<dbReference type="AlphaFoldDB" id="A0A1G8WM17"/>
<keyword evidence="4 6" id="KW-0326">Glycosidase</keyword>
<dbReference type="OrthoDB" id="177947at2"/>
<dbReference type="STRING" id="1174501.SAMN05216192_12447"/>
<gene>
    <name evidence="9" type="ORF">SAMN05216192_12447</name>
</gene>
<reference evidence="10" key="1">
    <citation type="submission" date="2016-10" db="EMBL/GenBank/DDBJ databases">
        <authorList>
            <person name="Varghese N."/>
            <person name="Submissions S."/>
        </authorList>
    </citation>
    <scope>NUCLEOTIDE SEQUENCE [LARGE SCALE GENOMIC DNA]</scope>
    <source>
        <strain evidence="10">CGMCC 1.11012</strain>
    </source>
</reference>
<dbReference type="SUPFAM" id="SSF75005">
    <property type="entry name" value="Arabinanase/levansucrase/invertase"/>
    <property type="match status" value="1"/>
</dbReference>
<feature type="domain" description="CBM6" evidence="8">
    <location>
        <begin position="345"/>
        <end position="467"/>
    </location>
</feature>
<dbReference type="InterPro" id="IPR008979">
    <property type="entry name" value="Galactose-bd-like_sf"/>
</dbReference>
<dbReference type="PANTHER" id="PTHR43817">
    <property type="entry name" value="GLYCOSYL HYDROLASE"/>
    <property type="match status" value="1"/>
</dbReference>
<evidence type="ECO:0000256" key="1">
    <source>
        <dbReference type="ARBA" id="ARBA00009865"/>
    </source>
</evidence>
<keyword evidence="7" id="KW-0812">Transmembrane</keyword>
<dbReference type="InterPro" id="IPR006710">
    <property type="entry name" value="Glyco_hydro_43"/>
</dbReference>
<dbReference type="InterPro" id="IPR005084">
    <property type="entry name" value="CBM6"/>
</dbReference>
<evidence type="ECO:0000256" key="4">
    <source>
        <dbReference type="ARBA" id="ARBA00023295"/>
    </source>
</evidence>
<dbReference type="EMBL" id="FNDX01000024">
    <property type="protein sequence ID" value="SDJ79093.1"/>
    <property type="molecule type" value="Genomic_DNA"/>
</dbReference>
<dbReference type="CDD" id="cd18820">
    <property type="entry name" value="GH43_LbAraf43-like"/>
    <property type="match status" value="1"/>
</dbReference>
<name>A0A1G8WM17_9BACL</name>
<keyword evidence="7" id="KW-1133">Transmembrane helix</keyword>
<dbReference type="GO" id="GO:0005975">
    <property type="term" value="P:carbohydrate metabolic process"/>
    <property type="evidence" value="ECO:0007669"/>
    <property type="project" value="InterPro"/>
</dbReference>
<protein>
    <submittedName>
        <fullName evidence="9">Beta-xylosidase, GH43 family</fullName>
    </submittedName>
</protein>
<dbReference type="GO" id="GO:0004553">
    <property type="term" value="F:hydrolase activity, hydrolyzing O-glycosyl compounds"/>
    <property type="evidence" value="ECO:0007669"/>
    <property type="project" value="InterPro"/>
</dbReference>
<evidence type="ECO:0000256" key="6">
    <source>
        <dbReference type="RuleBase" id="RU361187"/>
    </source>
</evidence>
<comment type="similarity">
    <text evidence="1 6">Belongs to the glycosyl hydrolase 43 family.</text>
</comment>
<proteinExistence type="inferred from homology"/>
<evidence type="ECO:0000259" key="8">
    <source>
        <dbReference type="PROSITE" id="PS51175"/>
    </source>
</evidence>
<keyword evidence="7" id="KW-0472">Membrane</keyword>
<evidence type="ECO:0000313" key="10">
    <source>
        <dbReference type="Proteomes" id="UP000199050"/>
    </source>
</evidence>
<evidence type="ECO:0000256" key="2">
    <source>
        <dbReference type="ARBA" id="ARBA00022729"/>
    </source>
</evidence>
<dbReference type="Proteomes" id="UP000199050">
    <property type="component" value="Unassembled WGS sequence"/>
</dbReference>
<sequence length="470" mass="51778">MKVKARYIWLPAVSVLAIGVLLVLTMGKVGHKVSSHNDFYNVIMQDGADPWVYKHTDGFYYFTKTTGGNVTLWKSAQLTTIDAGQVKVINTGGSNIWAPELHYLNGAWYIYYAMDDGDNVNHRMHVMESTAADPLEGIWQYKGQITDPSDKWAIDGTVLQAGEELYFIWSGWEGDVNVRQNLYIAHMSNPWSIDSERVEIARPTYSWETNHSPYVNEGPQVIIHGNIISLVYSASGSWTDDYCLGLITADISADLLNPASWNKRSQPLFSSGNGLYGPGHHSFTKSPDGREDWIMYHVAKYSGAGWNREVRMQPFRWNADNTPAFGIPADPDLPLTLPSGEAEHQRYEGEEAAFGGAAYASSSPNGSGGMKAGHIDTPESYVEFSVNAEEAGQYILLARTANGTAGGGWSHLLLSVNSGASSHFNITNKGWENWGLSTARIQLNAGTNILRFTKGDGYGEIDFIDIKPAD</sequence>